<evidence type="ECO:0000313" key="3">
    <source>
        <dbReference type="EMBL" id="CAH3192371.1"/>
    </source>
</evidence>
<dbReference type="InterPro" id="IPR011545">
    <property type="entry name" value="DEAD/DEAH_box_helicase_dom"/>
</dbReference>
<dbReference type="InterPro" id="IPR027417">
    <property type="entry name" value="P-loop_NTPase"/>
</dbReference>
<comment type="similarity">
    <text evidence="1">Belongs to the helicase family. RecQ subfamily.</text>
</comment>
<dbReference type="PANTHER" id="PTHR13710:SF120">
    <property type="entry name" value="BIFUNCTIONAL 3'-5' EXONUCLEASE_ATP-DEPENDENT HELICASE WRN"/>
    <property type="match status" value="1"/>
</dbReference>
<evidence type="ECO:0000313" key="4">
    <source>
        <dbReference type="Proteomes" id="UP001159427"/>
    </source>
</evidence>
<dbReference type="Proteomes" id="UP001159427">
    <property type="component" value="Unassembled WGS sequence"/>
</dbReference>
<dbReference type="InterPro" id="IPR014001">
    <property type="entry name" value="Helicase_ATP-bd"/>
</dbReference>
<accession>A0ABN8SL48</accession>
<dbReference type="PANTHER" id="PTHR13710">
    <property type="entry name" value="DNA HELICASE RECQ FAMILY MEMBER"/>
    <property type="match status" value="1"/>
</dbReference>
<dbReference type="EMBL" id="CALNXI010003159">
    <property type="protein sequence ID" value="CAH3192371.1"/>
    <property type="molecule type" value="Genomic_DNA"/>
</dbReference>
<protein>
    <recommendedName>
        <fullName evidence="2">Helicase ATP-binding domain-containing protein</fullName>
    </recommendedName>
</protein>
<organism evidence="3 4">
    <name type="scientific">Porites evermanni</name>
    <dbReference type="NCBI Taxonomy" id="104178"/>
    <lineage>
        <taxon>Eukaryota</taxon>
        <taxon>Metazoa</taxon>
        <taxon>Cnidaria</taxon>
        <taxon>Anthozoa</taxon>
        <taxon>Hexacorallia</taxon>
        <taxon>Scleractinia</taxon>
        <taxon>Fungiina</taxon>
        <taxon>Poritidae</taxon>
        <taxon>Porites</taxon>
    </lineage>
</organism>
<dbReference type="Gene3D" id="3.40.50.300">
    <property type="entry name" value="P-loop containing nucleotide triphosphate hydrolases"/>
    <property type="match status" value="1"/>
</dbReference>
<reference evidence="3 4" key="1">
    <citation type="submission" date="2022-05" db="EMBL/GenBank/DDBJ databases">
        <authorList>
            <consortium name="Genoscope - CEA"/>
            <person name="William W."/>
        </authorList>
    </citation>
    <scope>NUCLEOTIDE SEQUENCE [LARGE SCALE GENOMIC DNA]</scope>
</reference>
<proteinExistence type="inferred from homology"/>
<dbReference type="SUPFAM" id="SSF52540">
    <property type="entry name" value="P-loop containing nucleoside triphosphate hydrolases"/>
    <property type="match status" value="1"/>
</dbReference>
<dbReference type="Pfam" id="PF00270">
    <property type="entry name" value="DEAD"/>
    <property type="match status" value="1"/>
</dbReference>
<keyword evidence="4" id="KW-1185">Reference proteome</keyword>
<dbReference type="PROSITE" id="PS51192">
    <property type="entry name" value="HELICASE_ATP_BIND_1"/>
    <property type="match status" value="1"/>
</dbReference>
<feature type="domain" description="Helicase ATP-binding" evidence="2">
    <location>
        <begin position="32"/>
        <end position="163"/>
    </location>
</feature>
<evidence type="ECO:0000259" key="2">
    <source>
        <dbReference type="PROSITE" id="PS51192"/>
    </source>
</evidence>
<comment type="caution">
    <text evidence="3">The sequence shown here is derived from an EMBL/GenBank/DDBJ whole genome shotgun (WGS) entry which is preliminary data.</text>
</comment>
<gene>
    <name evidence="3" type="ORF">PEVE_00023761</name>
</gene>
<evidence type="ECO:0000256" key="1">
    <source>
        <dbReference type="ARBA" id="ARBA00005446"/>
    </source>
</evidence>
<sequence>MAEDVEGFDSAVQNACQVFGVETLFPEQFKALKTFVYGTDVLLNLPTGFGKSLVFQMAPLVHAELSRGRDGFAANPVIIIISPLVSLMEDQTSYLRKCGISACSIGEDKVLDMRIEKGECCVVFSSPESLLGNGRWRSMLSSDVYQKNLIGIVVDEAHCISHW</sequence>
<name>A0ABN8SL48_9CNID</name>